<evidence type="ECO:0000313" key="3">
    <source>
        <dbReference type="Proteomes" id="UP000037688"/>
    </source>
</evidence>
<keyword evidence="2" id="KW-0378">Hydrolase</keyword>
<dbReference type="OrthoDB" id="5513277at2"/>
<dbReference type="Pfam" id="PF00561">
    <property type="entry name" value="Abhydrolase_1"/>
    <property type="match status" value="1"/>
</dbReference>
<comment type="caution">
    <text evidence="2">The sequence shown here is derived from an EMBL/GenBank/DDBJ whole genome shotgun (WGS) entry which is preliminary data.</text>
</comment>
<sequence>MSSIYRSEEGKSSILEEYEAYVEQLGEGFTREYVETRFGQTHVLLTGPEDGKPLFILQGGNCVNPMTLSWFSSLFKEYRIIAPDTIGHPGYSEETRISARFDSLALWISDLLDHYKIEKSAFIGPSFGGGIILRLATYIPDRIACSVLVAPAGLAVGSKIKMAQDIVLPLVTYRMTSSPTSLQKIADIMSCSCMKEIDKNIIGKIFKYVSLEQDMPKLTEQEELVNYTSPTLLLVGEKDVFFPADRVIERAEKIIPNVKAIKYDTGHFPSQDVLIQMNQEIQQFLQKNY</sequence>
<protein>
    <submittedName>
        <fullName evidence="2">Alpha/beta hydrolase</fullName>
    </submittedName>
</protein>
<accession>A0A0N0C4G7</accession>
<dbReference type="RefSeq" id="WP_053781372.1">
    <property type="nucleotide sequence ID" value="NZ_LITU01000059.1"/>
</dbReference>
<dbReference type="Gene3D" id="3.40.50.1820">
    <property type="entry name" value="alpha/beta hydrolase"/>
    <property type="match status" value="1"/>
</dbReference>
<keyword evidence="3" id="KW-1185">Reference proteome</keyword>
<dbReference type="PANTHER" id="PTHR43798">
    <property type="entry name" value="MONOACYLGLYCEROL LIPASE"/>
    <property type="match status" value="1"/>
</dbReference>
<feature type="domain" description="AB hydrolase-1" evidence="1">
    <location>
        <begin position="68"/>
        <end position="268"/>
    </location>
</feature>
<gene>
    <name evidence="2" type="ORF">AMS66_13960</name>
</gene>
<evidence type="ECO:0000259" key="1">
    <source>
        <dbReference type="Pfam" id="PF00561"/>
    </source>
</evidence>
<dbReference type="PATRIC" id="fig|1705561.3.peg.2707"/>
<proteinExistence type="predicted"/>
<organism evidence="2 3">
    <name type="scientific">Paenibacillus xylanivorans</name>
    <dbReference type="NCBI Taxonomy" id="1705561"/>
    <lineage>
        <taxon>Bacteria</taxon>
        <taxon>Bacillati</taxon>
        <taxon>Bacillota</taxon>
        <taxon>Bacilli</taxon>
        <taxon>Bacillales</taxon>
        <taxon>Paenibacillaceae</taxon>
        <taxon>Paenibacillus</taxon>
    </lineage>
</organism>
<dbReference type="AlphaFoldDB" id="A0A0N0C4G7"/>
<reference evidence="2 3" key="1">
    <citation type="submission" date="2015-08" db="EMBL/GenBank/DDBJ databases">
        <title>Draft genome sequence of cellulolytic and xylanolytic Paenibacillus sp. A59, isolated from a decaying forest soil from Patagonia, Argentina.</title>
        <authorList>
            <person name="Ghio S."/>
            <person name="Caceres A.M."/>
            <person name="Talia P."/>
            <person name="Grasso D."/>
            <person name="Campos E."/>
        </authorList>
    </citation>
    <scope>NUCLEOTIDE SEQUENCE [LARGE SCALE GENOMIC DNA]</scope>
    <source>
        <strain evidence="2 3">A59</strain>
    </source>
</reference>
<dbReference type="GO" id="GO:0016787">
    <property type="term" value="F:hydrolase activity"/>
    <property type="evidence" value="ECO:0007669"/>
    <property type="project" value="UniProtKB-KW"/>
</dbReference>
<dbReference type="PRINTS" id="PR00111">
    <property type="entry name" value="ABHYDROLASE"/>
</dbReference>
<dbReference type="EMBL" id="LITU01000059">
    <property type="protein sequence ID" value="KOY15775.1"/>
    <property type="molecule type" value="Genomic_DNA"/>
</dbReference>
<dbReference type="Proteomes" id="UP000037688">
    <property type="component" value="Unassembled WGS sequence"/>
</dbReference>
<dbReference type="SUPFAM" id="SSF53474">
    <property type="entry name" value="alpha/beta-Hydrolases"/>
    <property type="match status" value="1"/>
</dbReference>
<name>A0A0N0C4G7_9BACL</name>
<dbReference type="InterPro" id="IPR029058">
    <property type="entry name" value="AB_hydrolase_fold"/>
</dbReference>
<dbReference type="InterPro" id="IPR000073">
    <property type="entry name" value="AB_hydrolase_1"/>
</dbReference>
<evidence type="ECO:0000313" key="2">
    <source>
        <dbReference type="EMBL" id="KOY15775.1"/>
    </source>
</evidence>
<dbReference type="InterPro" id="IPR050266">
    <property type="entry name" value="AB_hydrolase_sf"/>
</dbReference>